<protein>
    <submittedName>
        <fullName evidence="2">Uncharacterized protein</fullName>
    </submittedName>
</protein>
<evidence type="ECO:0000313" key="2">
    <source>
        <dbReference type="EMBL" id="KAH9840093.1"/>
    </source>
</evidence>
<organism evidence="2 3">
    <name type="scientific">Rhodofomes roseus</name>
    <dbReference type="NCBI Taxonomy" id="34475"/>
    <lineage>
        <taxon>Eukaryota</taxon>
        <taxon>Fungi</taxon>
        <taxon>Dikarya</taxon>
        <taxon>Basidiomycota</taxon>
        <taxon>Agaricomycotina</taxon>
        <taxon>Agaricomycetes</taxon>
        <taxon>Polyporales</taxon>
        <taxon>Rhodofomes</taxon>
    </lineage>
</organism>
<reference evidence="2 3" key="1">
    <citation type="journal article" date="2021" name="Environ. Microbiol.">
        <title>Gene family expansions and transcriptome signatures uncover fungal adaptations to wood decay.</title>
        <authorList>
            <person name="Hage H."/>
            <person name="Miyauchi S."/>
            <person name="Viragh M."/>
            <person name="Drula E."/>
            <person name="Min B."/>
            <person name="Chaduli D."/>
            <person name="Navarro D."/>
            <person name="Favel A."/>
            <person name="Norest M."/>
            <person name="Lesage-Meessen L."/>
            <person name="Balint B."/>
            <person name="Merenyi Z."/>
            <person name="de Eugenio L."/>
            <person name="Morin E."/>
            <person name="Martinez A.T."/>
            <person name="Baldrian P."/>
            <person name="Stursova M."/>
            <person name="Martinez M.J."/>
            <person name="Novotny C."/>
            <person name="Magnuson J.K."/>
            <person name="Spatafora J.W."/>
            <person name="Maurice S."/>
            <person name="Pangilinan J."/>
            <person name="Andreopoulos W."/>
            <person name="LaButti K."/>
            <person name="Hundley H."/>
            <person name="Na H."/>
            <person name="Kuo A."/>
            <person name="Barry K."/>
            <person name="Lipzen A."/>
            <person name="Henrissat B."/>
            <person name="Riley R."/>
            <person name="Ahrendt S."/>
            <person name="Nagy L.G."/>
            <person name="Grigoriev I.V."/>
            <person name="Martin F."/>
            <person name="Rosso M.N."/>
        </authorList>
    </citation>
    <scope>NUCLEOTIDE SEQUENCE [LARGE SCALE GENOMIC DNA]</scope>
    <source>
        <strain evidence="2 3">CIRM-BRFM 1785</strain>
    </source>
</reference>
<feature type="region of interest" description="Disordered" evidence="1">
    <location>
        <begin position="132"/>
        <end position="155"/>
    </location>
</feature>
<evidence type="ECO:0000313" key="3">
    <source>
        <dbReference type="Proteomes" id="UP000814176"/>
    </source>
</evidence>
<dbReference type="RefSeq" id="XP_047781743.1">
    <property type="nucleotide sequence ID" value="XM_047923027.1"/>
</dbReference>
<dbReference type="Proteomes" id="UP000814176">
    <property type="component" value="Unassembled WGS sequence"/>
</dbReference>
<name>A0ABQ8KNT9_9APHY</name>
<evidence type="ECO:0000256" key="1">
    <source>
        <dbReference type="SAM" id="MobiDB-lite"/>
    </source>
</evidence>
<sequence>MECPCRKWAQSLIQPEMVLTASVARSTTCLSEGRRRPGPSLRNPPTHAMVRAGISALHAWIARRSHGNARTHRYRCSCHGTIPALPRLRFSTAVPAGSVVRDVWGQFHSLREMRPDSLRSICVHADSESRISETADRMGSTPQNAGLHVARDDDESSSALPCGHLQTLRRGSRICVSLGLTGGSQGVARRCAFASVRFGPELGVHVAVLLLVHLASGFEQDLAIQYNPGACQCPDRPTRAHHEGRARGYYEATCKRSRWMLAARRRDGEKLT</sequence>
<keyword evidence="3" id="KW-1185">Reference proteome</keyword>
<dbReference type="GeneID" id="72003759"/>
<accession>A0ABQ8KNT9</accession>
<gene>
    <name evidence="2" type="ORF">C8Q71DRAFT_745767</name>
</gene>
<comment type="caution">
    <text evidence="2">The sequence shown here is derived from an EMBL/GenBank/DDBJ whole genome shotgun (WGS) entry which is preliminary data.</text>
</comment>
<proteinExistence type="predicted"/>
<dbReference type="EMBL" id="JADCUA010000005">
    <property type="protein sequence ID" value="KAH9840093.1"/>
    <property type="molecule type" value="Genomic_DNA"/>
</dbReference>